<comment type="caution">
    <text evidence="2">The sequence shown here is derived from an EMBL/GenBank/DDBJ whole genome shotgun (WGS) entry which is preliminary data.</text>
</comment>
<organism evidence="2 3">
    <name type="scientific">Lentinula lateritia</name>
    <dbReference type="NCBI Taxonomy" id="40482"/>
    <lineage>
        <taxon>Eukaryota</taxon>
        <taxon>Fungi</taxon>
        <taxon>Dikarya</taxon>
        <taxon>Basidiomycota</taxon>
        <taxon>Agaricomycotina</taxon>
        <taxon>Agaricomycetes</taxon>
        <taxon>Agaricomycetidae</taxon>
        <taxon>Agaricales</taxon>
        <taxon>Marasmiineae</taxon>
        <taxon>Omphalotaceae</taxon>
        <taxon>Lentinula</taxon>
    </lineage>
</organism>
<name>A0A9W9A9Q3_9AGAR</name>
<gene>
    <name evidence="2" type="ORF">C8J55DRAFT_561361</name>
</gene>
<feature type="region of interest" description="Disordered" evidence="1">
    <location>
        <begin position="299"/>
        <end position="342"/>
    </location>
</feature>
<dbReference type="AlphaFoldDB" id="A0A9W9A9Q3"/>
<evidence type="ECO:0000313" key="2">
    <source>
        <dbReference type="EMBL" id="KAJ4477781.1"/>
    </source>
</evidence>
<evidence type="ECO:0000256" key="1">
    <source>
        <dbReference type="SAM" id="MobiDB-lite"/>
    </source>
</evidence>
<feature type="compositionally biased region" description="Polar residues" evidence="1">
    <location>
        <begin position="299"/>
        <end position="310"/>
    </location>
</feature>
<reference evidence="2" key="2">
    <citation type="journal article" date="2023" name="Proc. Natl. Acad. Sci. U.S.A.">
        <title>A global phylogenomic analysis of the shiitake genus Lentinula.</title>
        <authorList>
            <person name="Sierra-Patev S."/>
            <person name="Min B."/>
            <person name="Naranjo-Ortiz M."/>
            <person name="Looney B."/>
            <person name="Konkel Z."/>
            <person name="Slot J.C."/>
            <person name="Sakamoto Y."/>
            <person name="Steenwyk J.L."/>
            <person name="Rokas A."/>
            <person name="Carro J."/>
            <person name="Camarero S."/>
            <person name="Ferreira P."/>
            <person name="Molpeceres G."/>
            <person name="Ruiz-Duenas F.J."/>
            <person name="Serrano A."/>
            <person name="Henrissat B."/>
            <person name="Drula E."/>
            <person name="Hughes K.W."/>
            <person name="Mata J.L."/>
            <person name="Ishikawa N.K."/>
            <person name="Vargas-Isla R."/>
            <person name="Ushijima S."/>
            <person name="Smith C.A."/>
            <person name="Donoghue J."/>
            <person name="Ahrendt S."/>
            <person name="Andreopoulos W."/>
            <person name="He G."/>
            <person name="LaButti K."/>
            <person name="Lipzen A."/>
            <person name="Ng V."/>
            <person name="Riley R."/>
            <person name="Sandor L."/>
            <person name="Barry K."/>
            <person name="Martinez A.T."/>
            <person name="Xiao Y."/>
            <person name="Gibbons J.G."/>
            <person name="Terashima K."/>
            <person name="Grigoriev I.V."/>
            <person name="Hibbett D."/>
        </authorList>
    </citation>
    <scope>NUCLEOTIDE SEQUENCE</scope>
    <source>
        <strain evidence="2">Sp2 HRB7682 ss15</strain>
    </source>
</reference>
<sequence length="551" mass="60274">MTSPLVGLEAFTGNQTLVSTPRNNSTLGQDVGITDWARTGSSLFGGGHNNFNNNFLSMNNKLISAVPGLLSVAPGRVPVEPEACLESDYPEIEFWHKVTWKSTRRKQSQESYIGNEEDEEEDNKQGKMHGNSRASKGINVSMRWVEEKNGEIIDGYQATYIRGFAFGLLFELLKQGKLPLKWSMASNDVKIWFYTEMARQIPELQYCADHWKTQEIATTIYPGWISRHGGGSAVKTEVKTEDDTIDAVHQERSSGKKCPIDNSQDIMAKKRKKKVNTVPSLMVLNPLYSGLQSLTKNTSQGSLLNGSQQKATEDDTTQMNTASTINGNEQFHNSEDDDYDELLGEDDDVCEQSDFSRMNTLSPITTSVPSDFDLMTVDSALQIVGTPAPTTTTSIWMTTSMVQAVPMSTMLPVQPTVQSLGPALAEETLTMDLPALTKTVTPTMKDPETPTIANPASLTPPIPLAPTVPASGPGPSTSRKPKISAAPYKPSKSSKTARGLCAIDYMAKTPNKNASKVQFDAYWGSVRETDIGKMYQTRANAAGNAMKKATK</sequence>
<accession>A0A9W9A9Q3</accession>
<evidence type="ECO:0000313" key="3">
    <source>
        <dbReference type="Proteomes" id="UP001150238"/>
    </source>
</evidence>
<feature type="compositionally biased region" description="Low complexity" evidence="1">
    <location>
        <begin position="483"/>
        <end position="494"/>
    </location>
</feature>
<feature type="region of interest" description="Disordered" evidence="1">
    <location>
        <begin position="440"/>
        <end position="494"/>
    </location>
</feature>
<feature type="region of interest" description="Disordered" evidence="1">
    <location>
        <begin position="106"/>
        <end position="134"/>
    </location>
</feature>
<reference evidence="2" key="1">
    <citation type="submission" date="2022-08" db="EMBL/GenBank/DDBJ databases">
        <authorList>
            <consortium name="DOE Joint Genome Institute"/>
            <person name="Min B."/>
            <person name="Riley R."/>
            <person name="Sierra-Patev S."/>
            <person name="Naranjo-Ortiz M."/>
            <person name="Looney B."/>
            <person name="Konkel Z."/>
            <person name="Slot J.C."/>
            <person name="Sakamoto Y."/>
            <person name="Steenwyk J.L."/>
            <person name="Rokas A."/>
            <person name="Carro J."/>
            <person name="Camarero S."/>
            <person name="Ferreira P."/>
            <person name="Molpeceres G."/>
            <person name="Ruiz-Duenas F.J."/>
            <person name="Serrano A."/>
            <person name="Henrissat B."/>
            <person name="Drula E."/>
            <person name="Hughes K.W."/>
            <person name="Mata J.L."/>
            <person name="Ishikawa N.K."/>
            <person name="Vargas-Isla R."/>
            <person name="Ushijima S."/>
            <person name="Smith C.A."/>
            <person name="Ahrendt S."/>
            <person name="Andreopoulos W."/>
            <person name="He G."/>
            <person name="Labutti K."/>
            <person name="Lipzen A."/>
            <person name="Ng V."/>
            <person name="Sandor L."/>
            <person name="Barry K."/>
            <person name="Martinez A.T."/>
            <person name="Xiao Y."/>
            <person name="Gibbons J.G."/>
            <person name="Terashima K."/>
            <person name="Hibbett D.S."/>
            <person name="Grigoriev I.V."/>
        </authorList>
    </citation>
    <scope>NUCLEOTIDE SEQUENCE</scope>
    <source>
        <strain evidence="2">Sp2 HRB7682 ss15</strain>
    </source>
</reference>
<proteinExistence type="predicted"/>
<feature type="compositionally biased region" description="Polar residues" evidence="1">
    <location>
        <begin position="317"/>
        <end position="331"/>
    </location>
</feature>
<protein>
    <submittedName>
        <fullName evidence="2">Uncharacterized protein</fullName>
    </submittedName>
</protein>
<dbReference type="EMBL" id="JANVFS010000018">
    <property type="protein sequence ID" value="KAJ4477781.1"/>
    <property type="molecule type" value="Genomic_DNA"/>
</dbReference>
<dbReference type="Proteomes" id="UP001150238">
    <property type="component" value="Unassembled WGS sequence"/>
</dbReference>